<keyword evidence="3" id="KW-0547">Nucleotide-binding</keyword>
<dbReference type="RefSeq" id="WP_289543922.1">
    <property type="nucleotide sequence ID" value="NZ_JAUDDZ010000001.1"/>
</dbReference>
<comment type="similarity">
    <text evidence="1">Belongs to the ABC transporter superfamily.</text>
</comment>
<evidence type="ECO:0000256" key="4">
    <source>
        <dbReference type="ARBA" id="ARBA00022840"/>
    </source>
</evidence>
<evidence type="ECO:0000313" key="6">
    <source>
        <dbReference type="EMBL" id="MDM8274149.1"/>
    </source>
</evidence>
<dbReference type="EMBL" id="JAUDDZ010000001">
    <property type="protein sequence ID" value="MDM8274149.1"/>
    <property type="molecule type" value="Genomic_DNA"/>
</dbReference>
<dbReference type="InterPro" id="IPR027417">
    <property type="entry name" value="P-loop_NTPase"/>
</dbReference>
<dbReference type="PANTHER" id="PTHR43117">
    <property type="entry name" value="OSMOPROTECTANT IMPORT ATP-BINDING PROTEIN OSMV"/>
    <property type="match status" value="1"/>
</dbReference>
<dbReference type="InterPro" id="IPR003593">
    <property type="entry name" value="AAA+_ATPase"/>
</dbReference>
<keyword evidence="7" id="KW-1185">Reference proteome</keyword>
<reference evidence="7" key="1">
    <citation type="submission" date="2023-06" db="EMBL/GenBank/DDBJ databases">
        <title>Identification and characterization of horizontal gene transfer across gut microbiota members of farm animals based on homology search.</title>
        <authorList>
            <person name="Zeman M."/>
            <person name="Kubasova T."/>
            <person name="Jahodarova E."/>
            <person name="Nykrynova M."/>
            <person name="Rychlik I."/>
        </authorList>
    </citation>
    <scope>NUCLEOTIDE SEQUENCE [LARGE SCALE GENOMIC DNA]</scope>
    <source>
        <strain evidence="7">154_Feed</strain>
    </source>
</reference>
<organism evidence="6 7">
    <name type="scientific">Enorma phocaeensis</name>
    <dbReference type="NCBI Taxonomy" id="1871019"/>
    <lineage>
        <taxon>Bacteria</taxon>
        <taxon>Bacillati</taxon>
        <taxon>Actinomycetota</taxon>
        <taxon>Coriobacteriia</taxon>
        <taxon>Coriobacteriales</taxon>
        <taxon>Coriobacteriaceae</taxon>
        <taxon>Enorma</taxon>
    </lineage>
</organism>
<reference evidence="6 7" key="2">
    <citation type="submission" date="2023-06" db="EMBL/GenBank/DDBJ databases">
        <authorList>
            <person name="Zeman M."/>
            <person name="Kubasova T."/>
            <person name="Jahodarova E."/>
            <person name="Nykrynova M."/>
            <person name="Rychlik I."/>
        </authorList>
    </citation>
    <scope>NUCLEOTIDE SEQUENCE [LARGE SCALE GENOMIC DNA]</scope>
    <source>
        <strain evidence="6 7">154_Feed</strain>
    </source>
</reference>
<dbReference type="PANTHER" id="PTHR43117:SF4">
    <property type="entry name" value="OSMOPROTECTANT IMPORT ATP-BINDING PROTEIN OSMV"/>
    <property type="match status" value="1"/>
</dbReference>
<dbReference type="InterPro" id="IPR017871">
    <property type="entry name" value="ABC_transporter-like_CS"/>
</dbReference>
<protein>
    <submittedName>
        <fullName evidence="6">ATP-binding cassette domain-containing protein</fullName>
    </submittedName>
</protein>
<accession>A0ABT7V6N1</accession>
<gene>
    <name evidence="6" type="ORF">QUW28_01355</name>
</gene>
<dbReference type="InterPro" id="IPR003439">
    <property type="entry name" value="ABC_transporter-like_ATP-bd"/>
</dbReference>
<feature type="domain" description="ABC transporter" evidence="5">
    <location>
        <begin position="11"/>
        <end position="247"/>
    </location>
</feature>
<evidence type="ECO:0000256" key="1">
    <source>
        <dbReference type="ARBA" id="ARBA00005417"/>
    </source>
</evidence>
<proteinExistence type="inferred from homology"/>
<dbReference type="SUPFAM" id="SSF52540">
    <property type="entry name" value="P-loop containing nucleoside triphosphate hydrolases"/>
    <property type="match status" value="1"/>
</dbReference>
<dbReference type="Proteomes" id="UP001529421">
    <property type="component" value="Unassembled WGS sequence"/>
</dbReference>
<dbReference type="GO" id="GO:0005524">
    <property type="term" value="F:ATP binding"/>
    <property type="evidence" value="ECO:0007669"/>
    <property type="project" value="UniProtKB-KW"/>
</dbReference>
<keyword evidence="4 6" id="KW-0067">ATP-binding</keyword>
<evidence type="ECO:0000313" key="7">
    <source>
        <dbReference type="Proteomes" id="UP001529421"/>
    </source>
</evidence>
<dbReference type="PROSITE" id="PS50893">
    <property type="entry name" value="ABC_TRANSPORTER_2"/>
    <property type="match status" value="1"/>
</dbReference>
<dbReference type="Pfam" id="PF00005">
    <property type="entry name" value="ABC_tran"/>
    <property type="match status" value="1"/>
</dbReference>
<dbReference type="SMART" id="SM00382">
    <property type="entry name" value="AAA"/>
    <property type="match status" value="1"/>
</dbReference>
<name>A0ABT7V6N1_9ACTN</name>
<dbReference type="PROSITE" id="PS00211">
    <property type="entry name" value="ABC_TRANSPORTER_1"/>
    <property type="match status" value="1"/>
</dbReference>
<keyword evidence="2" id="KW-0813">Transport</keyword>
<evidence type="ECO:0000256" key="3">
    <source>
        <dbReference type="ARBA" id="ARBA00022741"/>
    </source>
</evidence>
<evidence type="ECO:0000256" key="2">
    <source>
        <dbReference type="ARBA" id="ARBA00022448"/>
    </source>
</evidence>
<comment type="caution">
    <text evidence="6">The sequence shown here is derived from an EMBL/GenBank/DDBJ whole genome shotgun (WGS) entry which is preliminary data.</text>
</comment>
<dbReference type="Gene3D" id="3.40.50.300">
    <property type="entry name" value="P-loop containing nucleotide triphosphate hydrolases"/>
    <property type="match status" value="1"/>
</dbReference>
<evidence type="ECO:0000259" key="5">
    <source>
        <dbReference type="PROSITE" id="PS50893"/>
    </source>
</evidence>
<sequence>MPTQTDATPAVEFLDVSKRFPGAAEAALSHVSLSIAAGELVCVLGTSGGGKTTLIKLINRLHDPDEGVVRVDGRDISQVDPVELRRGIGYVIQQTGLFPHMTVAQNIACVPSILGWDRARIDARVDELLNLVHLEPGEFRDRYPKQLSGGQQQRVGLARGLAAEPKLMLLDEPFGALDAITRTNLQDELLALHRDSGKTFVFVTHDISEALRLATKILVLDRGVVQQYATPSEILRHPATPFVRELLKAVEGTVRAGEAAVDGRGRSVERSGM</sequence>